<proteinExistence type="predicted"/>
<dbReference type="AlphaFoldDB" id="A0A3R9Q9Q2"/>
<accession>A0A3R9Q9Q2</accession>
<protein>
    <submittedName>
        <fullName evidence="1">Uncharacterized protein</fullName>
    </submittedName>
</protein>
<sequence length="139" mass="14977">MIRHGDVLWNVGDKWAGGLTRFWAGIGRHTPGAKAPFLARGERPKAEALGYLDATATTTTTAEADPCGMTNKNCNSNCNCNCNDNGRSLRDPTLGYGCRHQPEMGVAALVLWASFTAIPWISKWVSRRSLGAPMNARAG</sequence>
<organism evidence="1 2">
    <name type="scientific">Edaphobacter aggregans</name>
    <dbReference type="NCBI Taxonomy" id="570835"/>
    <lineage>
        <taxon>Bacteria</taxon>
        <taxon>Pseudomonadati</taxon>
        <taxon>Acidobacteriota</taxon>
        <taxon>Terriglobia</taxon>
        <taxon>Terriglobales</taxon>
        <taxon>Acidobacteriaceae</taxon>
        <taxon>Edaphobacter</taxon>
    </lineage>
</organism>
<dbReference type="Proteomes" id="UP000269669">
    <property type="component" value="Unassembled WGS sequence"/>
</dbReference>
<name>A0A3R9Q9Q2_9BACT</name>
<evidence type="ECO:0000313" key="2">
    <source>
        <dbReference type="Proteomes" id="UP000269669"/>
    </source>
</evidence>
<dbReference type="EMBL" id="RSDW01000001">
    <property type="protein sequence ID" value="RSL15991.1"/>
    <property type="molecule type" value="Genomic_DNA"/>
</dbReference>
<reference evidence="1 2" key="1">
    <citation type="submission" date="2018-12" db="EMBL/GenBank/DDBJ databases">
        <title>Sequencing of bacterial isolates from soil warming experiment in Harvard Forest, Massachusetts, USA.</title>
        <authorList>
            <person name="Deangelis K."/>
        </authorList>
    </citation>
    <scope>NUCLEOTIDE SEQUENCE [LARGE SCALE GENOMIC DNA]</scope>
    <source>
        <strain evidence="1 2">EB153</strain>
    </source>
</reference>
<comment type="caution">
    <text evidence="1">The sequence shown here is derived from an EMBL/GenBank/DDBJ whole genome shotgun (WGS) entry which is preliminary data.</text>
</comment>
<gene>
    <name evidence="1" type="ORF">EDE15_1497</name>
</gene>
<keyword evidence="2" id="KW-1185">Reference proteome</keyword>
<evidence type="ECO:0000313" key="1">
    <source>
        <dbReference type="EMBL" id="RSL15991.1"/>
    </source>
</evidence>